<dbReference type="RefSeq" id="WP_073194442.1">
    <property type="nucleotide sequence ID" value="NZ_FRBN01000001.1"/>
</dbReference>
<gene>
    <name evidence="6" type="ORF">SAMN05444414_101434</name>
</gene>
<dbReference type="GO" id="GO:0009279">
    <property type="term" value="C:cell outer membrane"/>
    <property type="evidence" value="ECO:0007669"/>
    <property type="project" value="UniProtKB-SubCell"/>
</dbReference>
<dbReference type="Proteomes" id="UP000184191">
    <property type="component" value="Unassembled WGS sequence"/>
</dbReference>
<comment type="subcellular location">
    <subcellularLocation>
        <location evidence="1">Cell outer membrane</location>
        <topology evidence="1">Lipid-anchor</topology>
    </subcellularLocation>
</comment>
<evidence type="ECO:0000313" key="7">
    <source>
        <dbReference type="Proteomes" id="UP000184191"/>
    </source>
</evidence>
<evidence type="ECO:0000256" key="1">
    <source>
        <dbReference type="ARBA" id="ARBA00004459"/>
    </source>
</evidence>
<feature type="domain" description="Glycine zipper 2TM" evidence="5">
    <location>
        <begin position="30"/>
        <end position="69"/>
    </location>
</feature>
<accession>A0A1M6VNT3</accession>
<evidence type="ECO:0000256" key="2">
    <source>
        <dbReference type="ARBA" id="ARBA00008681"/>
    </source>
</evidence>
<reference evidence="7" key="1">
    <citation type="submission" date="2016-11" db="EMBL/GenBank/DDBJ databases">
        <authorList>
            <person name="Varghese N."/>
            <person name="Submissions S."/>
        </authorList>
    </citation>
    <scope>NUCLEOTIDE SEQUENCE [LARGE SCALE GENOMIC DNA]</scope>
    <source>
        <strain evidence="7">DSM 29327</strain>
    </source>
</reference>
<dbReference type="InterPro" id="IPR008816">
    <property type="entry name" value="Gly_zipper_2TM_dom"/>
</dbReference>
<proteinExistence type="inferred from homology"/>
<dbReference type="Pfam" id="PF05433">
    <property type="entry name" value="Rick_17kDa_Anti"/>
    <property type="match status" value="1"/>
</dbReference>
<dbReference type="AlphaFoldDB" id="A0A1M6VNT3"/>
<evidence type="ECO:0000256" key="3">
    <source>
        <dbReference type="ARBA" id="ARBA00015281"/>
    </source>
</evidence>
<organism evidence="6 7">
    <name type="scientific">Roseovarius marisflavi</name>
    <dbReference type="NCBI Taxonomy" id="1054996"/>
    <lineage>
        <taxon>Bacteria</taxon>
        <taxon>Pseudomonadati</taxon>
        <taxon>Pseudomonadota</taxon>
        <taxon>Alphaproteobacteria</taxon>
        <taxon>Rhodobacterales</taxon>
        <taxon>Roseobacteraceae</taxon>
        <taxon>Roseovarius</taxon>
    </lineage>
</organism>
<keyword evidence="4" id="KW-0449">Lipoprotein</keyword>
<evidence type="ECO:0000259" key="5">
    <source>
        <dbReference type="Pfam" id="PF05433"/>
    </source>
</evidence>
<protein>
    <recommendedName>
        <fullName evidence="3">17 kDa surface antigen</fullName>
    </recommendedName>
</protein>
<comment type="similarity">
    <text evidence="2">Belongs to the rickettsiale 17 kDa surface antigen family.</text>
</comment>
<dbReference type="STRING" id="1054996.SAMN05444414_101434"/>
<sequence>MQHYILTLACAATLALSACDTPPSKREVTGGLIGAAGGLLLATAFDANPSWTIVSALAGAAAGTLVARNTATNQCAYAVGDGTYRTRPC</sequence>
<name>A0A1M6VNT3_9RHOB</name>
<evidence type="ECO:0000256" key="4">
    <source>
        <dbReference type="ARBA" id="ARBA00023288"/>
    </source>
</evidence>
<keyword evidence="7" id="KW-1185">Reference proteome</keyword>
<dbReference type="EMBL" id="FRBN01000001">
    <property type="protein sequence ID" value="SHK83170.1"/>
    <property type="molecule type" value="Genomic_DNA"/>
</dbReference>
<evidence type="ECO:0000313" key="6">
    <source>
        <dbReference type="EMBL" id="SHK83170.1"/>
    </source>
</evidence>